<evidence type="ECO:0000256" key="3">
    <source>
        <dbReference type="ARBA" id="ARBA00022630"/>
    </source>
</evidence>
<keyword evidence="4 14" id="KW-0288">FMN</keyword>
<evidence type="ECO:0000256" key="10">
    <source>
        <dbReference type="ARBA" id="ARBA00022840"/>
    </source>
</evidence>
<dbReference type="InterPro" id="IPR015865">
    <property type="entry name" value="Riboflavin_kinase_bac/euk"/>
</dbReference>
<comment type="similarity">
    <text evidence="14">Belongs to the ribF family.</text>
</comment>
<dbReference type="GO" id="GO:0008531">
    <property type="term" value="F:riboflavin kinase activity"/>
    <property type="evidence" value="ECO:0007669"/>
    <property type="project" value="UniProtKB-EC"/>
</dbReference>
<dbReference type="NCBIfam" id="NF004162">
    <property type="entry name" value="PRK05627.1-5"/>
    <property type="match status" value="1"/>
</dbReference>
<evidence type="ECO:0000313" key="17">
    <source>
        <dbReference type="Proteomes" id="UP001299068"/>
    </source>
</evidence>
<dbReference type="EC" id="2.7.7.2" evidence="14"/>
<feature type="domain" description="Riboflavin kinase" evidence="15">
    <location>
        <begin position="180"/>
        <end position="302"/>
    </location>
</feature>
<comment type="pathway">
    <text evidence="1 14">Cofactor biosynthesis; FAD biosynthesis; FAD from FMN: step 1/1.</text>
</comment>
<keyword evidence="10 14" id="KW-0067">ATP-binding</keyword>
<dbReference type="Gene3D" id="2.40.30.30">
    <property type="entry name" value="Riboflavin kinase-like"/>
    <property type="match status" value="1"/>
</dbReference>
<keyword evidence="7 14" id="KW-0547">Nucleotide-binding</keyword>
<dbReference type="InterPro" id="IPR015864">
    <property type="entry name" value="FAD_synthase"/>
</dbReference>
<keyword evidence="6 14" id="KW-0548">Nucleotidyltransferase</keyword>
<comment type="catalytic activity">
    <reaction evidence="12 14">
        <text>riboflavin + ATP = FMN + ADP + H(+)</text>
        <dbReference type="Rhea" id="RHEA:14357"/>
        <dbReference type="ChEBI" id="CHEBI:15378"/>
        <dbReference type="ChEBI" id="CHEBI:30616"/>
        <dbReference type="ChEBI" id="CHEBI:57986"/>
        <dbReference type="ChEBI" id="CHEBI:58210"/>
        <dbReference type="ChEBI" id="CHEBI:456216"/>
        <dbReference type="EC" id="2.7.1.26"/>
    </reaction>
</comment>
<dbReference type="PANTHER" id="PTHR22749">
    <property type="entry name" value="RIBOFLAVIN KINASE/FMN ADENYLYLTRANSFERASE"/>
    <property type="match status" value="1"/>
</dbReference>
<dbReference type="GO" id="GO:0003919">
    <property type="term" value="F:FMN adenylyltransferase activity"/>
    <property type="evidence" value="ECO:0007669"/>
    <property type="project" value="UniProtKB-EC"/>
</dbReference>
<evidence type="ECO:0000256" key="2">
    <source>
        <dbReference type="ARBA" id="ARBA00005201"/>
    </source>
</evidence>
<organism evidence="16 17">
    <name type="scientific">Clostridium sardiniense</name>
    <name type="common">Clostridium absonum</name>
    <dbReference type="NCBI Taxonomy" id="29369"/>
    <lineage>
        <taxon>Bacteria</taxon>
        <taxon>Bacillati</taxon>
        <taxon>Bacillota</taxon>
        <taxon>Clostridia</taxon>
        <taxon>Eubacteriales</taxon>
        <taxon>Clostridiaceae</taxon>
        <taxon>Clostridium</taxon>
    </lineage>
</organism>
<accession>A0ABS7KYB4</accession>
<evidence type="ECO:0000256" key="8">
    <source>
        <dbReference type="ARBA" id="ARBA00022777"/>
    </source>
</evidence>
<dbReference type="InterPro" id="IPR014729">
    <property type="entry name" value="Rossmann-like_a/b/a_fold"/>
</dbReference>
<dbReference type="PIRSF" id="PIRSF004491">
    <property type="entry name" value="FAD_Synth"/>
    <property type="match status" value="1"/>
</dbReference>
<keyword evidence="9 14" id="KW-0274">FAD</keyword>
<reference evidence="16 17" key="1">
    <citation type="journal article" date="2021" name="Cell Host Microbe">
        <title>in vivo commensal control of Clostridioides difficile virulence.</title>
        <authorList>
            <person name="Girinathan B.P."/>
            <person name="Dibenedetto N."/>
            <person name="Worley J.N."/>
            <person name="Peltier J."/>
            <person name="Arrieta-Ortiz M.L."/>
            <person name="Rupa Christinal Immanuel S."/>
            <person name="Lavin R."/>
            <person name="Delaney M.L."/>
            <person name="Cummins C."/>
            <person name="Hoffmann M."/>
            <person name="Luo Y."/>
            <person name="Gonzalez-Escalona N."/>
            <person name="Allard M."/>
            <person name="Onderdonk A.B."/>
            <person name="Gerber G.K."/>
            <person name="Sonenshein A.L."/>
            <person name="Baliga N."/>
            <person name="Dupuy B."/>
            <person name="Bry L."/>
        </authorList>
    </citation>
    <scope>NUCLEOTIDE SEQUENCE [LARGE SCALE GENOMIC DNA]</scope>
    <source>
        <strain evidence="16 17">DSM 599</strain>
    </source>
</reference>
<dbReference type="SUPFAM" id="SSF82114">
    <property type="entry name" value="Riboflavin kinase-like"/>
    <property type="match status" value="1"/>
</dbReference>
<evidence type="ECO:0000256" key="1">
    <source>
        <dbReference type="ARBA" id="ARBA00004726"/>
    </source>
</evidence>
<keyword evidence="11" id="KW-0511">Multifunctional enzyme</keyword>
<name>A0ABS7KYB4_CLOSR</name>
<protein>
    <recommendedName>
        <fullName evidence="14">Riboflavin biosynthesis protein</fullName>
    </recommendedName>
    <domain>
        <recommendedName>
            <fullName evidence="14">Riboflavin kinase</fullName>
            <ecNumber evidence="14">2.7.1.26</ecNumber>
        </recommendedName>
        <alternativeName>
            <fullName evidence="14">Flavokinase</fullName>
        </alternativeName>
    </domain>
    <domain>
        <recommendedName>
            <fullName evidence="14">FMN adenylyltransferase</fullName>
            <ecNumber evidence="14">2.7.7.2</ecNumber>
        </recommendedName>
        <alternativeName>
            <fullName evidence="14">FAD pyrophosphorylase</fullName>
        </alternativeName>
        <alternativeName>
            <fullName evidence="14">FAD synthase</fullName>
        </alternativeName>
    </domain>
</protein>
<evidence type="ECO:0000259" key="15">
    <source>
        <dbReference type="SMART" id="SM00904"/>
    </source>
</evidence>
<dbReference type="EC" id="2.7.1.26" evidence="14"/>
<dbReference type="InterPro" id="IPR023468">
    <property type="entry name" value="Riboflavin_kinase"/>
</dbReference>
<comment type="catalytic activity">
    <reaction evidence="13 14">
        <text>FMN + ATP + H(+) = FAD + diphosphate</text>
        <dbReference type="Rhea" id="RHEA:17237"/>
        <dbReference type="ChEBI" id="CHEBI:15378"/>
        <dbReference type="ChEBI" id="CHEBI:30616"/>
        <dbReference type="ChEBI" id="CHEBI:33019"/>
        <dbReference type="ChEBI" id="CHEBI:57692"/>
        <dbReference type="ChEBI" id="CHEBI:58210"/>
        <dbReference type="EC" id="2.7.7.2"/>
    </reaction>
</comment>
<proteinExistence type="inferred from homology"/>
<evidence type="ECO:0000256" key="9">
    <source>
        <dbReference type="ARBA" id="ARBA00022827"/>
    </source>
</evidence>
<keyword evidence="3 14" id="KW-0285">Flavoprotein</keyword>
<evidence type="ECO:0000256" key="7">
    <source>
        <dbReference type="ARBA" id="ARBA00022741"/>
    </source>
</evidence>
<gene>
    <name evidence="16" type="ORF">K5V21_08935</name>
</gene>
<evidence type="ECO:0000256" key="14">
    <source>
        <dbReference type="PIRNR" id="PIRNR004491"/>
    </source>
</evidence>
<dbReference type="SUPFAM" id="SSF52374">
    <property type="entry name" value="Nucleotidylyl transferase"/>
    <property type="match status" value="1"/>
</dbReference>
<dbReference type="NCBIfam" id="TIGR00083">
    <property type="entry name" value="ribF"/>
    <property type="match status" value="1"/>
</dbReference>
<keyword evidence="8 14" id="KW-0418">Kinase</keyword>
<dbReference type="PANTHER" id="PTHR22749:SF6">
    <property type="entry name" value="RIBOFLAVIN KINASE"/>
    <property type="match status" value="1"/>
</dbReference>
<dbReference type="EMBL" id="JAIKTU010000006">
    <property type="protein sequence ID" value="MBY0755583.1"/>
    <property type="molecule type" value="Genomic_DNA"/>
</dbReference>
<evidence type="ECO:0000256" key="5">
    <source>
        <dbReference type="ARBA" id="ARBA00022679"/>
    </source>
</evidence>
<comment type="caution">
    <text evidence="16">The sequence shown here is derived from an EMBL/GenBank/DDBJ whole genome shotgun (WGS) entry which is preliminary data.</text>
</comment>
<evidence type="ECO:0000256" key="4">
    <source>
        <dbReference type="ARBA" id="ARBA00022643"/>
    </source>
</evidence>
<evidence type="ECO:0000256" key="11">
    <source>
        <dbReference type="ARBA" id="ARBA00023268"/>
    </source>
</evidence>
<dbReference type="Proteomes" id="UP001299068">
    <property type="component" value="Unassembled WGS sequence"/>
</dbReference>
<keyword evidence="5 14" id="KW-0808">Transferase</keyword>
<dbReference type="SMART" id="SM00904">
    <property type="entry name" value="Flavokinase"/>
    <property type="match status" value="1"/>
</dbReference>
<comment type="pathway">
    <text evidence="2 14">Cofactor biosynthesis; FMN biosynthesis; FMN from riboflavin (ATP route): step 1/1.</text>
</comment>
<dbReference type="CDD" id="cd02064">
    <property type="entry name" value="FAD_synthetase_N"/>
    <property type="match status" value="1"/>
</dbReference>
<dbReference type="RefSeq" id="WP_221860958.1">
    <property type="nucleotide sequence ID" value="NZ_JAIKTU010000006.1"/>
</dbReference>
<dbReference type="InterPro" id="IPR023465">
    <property type="entry name" value="Riboflavin_kinase_dom_sf"/>
</dbReference>
<dbReference type="Pfam" id="PF06574">
    <property type="entry name" value="FAD_syn"/>
    <property type="match status" value="1"/>
</dbReference>
<dbReference type="Pfam" id="PF01687">
    <property type="entry name" value="Flavokinase"/>
    <property type="match status" value="1"/>
</dbReference>
<keyword evidence="17" id="KW-1185">Reference proteome</keyword>
<evidence type="ECO:0000313" key="16">
    <source>
        <dbReference type="EMBL" id="MBY0755583.1"/>
    </source>
</evidence>
<dbReference type="InterPro" id="IPR002606">
    <property type="entry name" value="Riboflavin_kinase_bac"/>
</dbReference>
<sequence length="308" mass="35476">MKVVDGKITNKNDEYYVALGSFDGLHKGHLSLIHKCIELAKETNSKSMVFTFSNHPRTVINPSIKMKYLMDNIEKVDILKKEGIDKVVLRKFNKEFMELSPEGFIKRLCNDYNIKGIVVGFNYRFGYKNLGDTNLLRELSTKYNYRLEVIAPLLHDADVVSSTRIRNALKDGEISEANKMLTRPYSLSGIVEHGRQIGRTIGFPTANLKFGEEKIIPNIGVYYTNVRWKNNIYKGITSVGSNPTVNGKRLTVETFILDFHNDIYDDEIVVYFIEKIRNEKRFDSIDCLKEQLKKDEEYAKLKELAVII</sequence>
<evidence type="ECO:0000256" key="6">
    <source>
        <dbReference type="ARBA" id="ARBA00022695"/>
    </source>
</evidence>
<dbReference type="Gene3D" id="3.40.50.620">
    <property type="entry name" value="HUPs"/>
    <property type="match status" value="1"/>
</dbReference>
<evidence type="ECO:0000256" key="12">
    <source>
        <dbReference type="ARBA" id="ARBA00047880"/>
    </source>
</evidence>
<evidence type="ECO:0000256" key="13">
    <source>
        <dbReference type="ARBA" id="ARBA00049494"/>
    </source>
</evidence>